<proteinExistence type="predicted"/>
<protein>
    <recommendedName>
        <fullName evidence="3">PD-(D/E)XK nuclease superfamily protein</fullName>
    </recommendedName>
</protein>
<reference evidence="1 2" key="1">
    <citation type="submission" date="2020-05" db="EMBL/GenBank/DDBJ databases">
        <title>Genome sequencing of Spirosoma sp. TS118.</title>
        <authorList>
            <person name="Lee J.-H."/>
            <person name="Jeong S."/>
            <person name="Zhao L."/>
            <person name="Jung J.-H."/>
            <person name="Kim M.-K."/>
            <person name="Lim S."/>
        </authorList>
    </citation>
    <scope>NUCLEOTIDE SEQUENCE [LARGE SCALE GENOMIC DNA]</scope>
    <source>
        <strain evidence="1 2">TS118</strain>
    </source>
</reference>
<dbReference type="InterPro" id="IPR029470">
    <property type="entry name" value="PDDEXK_4"/>
</dbReference>
<keyword evidence="2" id="KW-1185">Reference proteome</keyword>
<dbReference type="EMBL" id="CP053435">
    <property type="protein sequence ID" value="QJW89564.1"/>
    <property type="molecule type" value="Genomic_DNA"/>
</dbReference>
<dbReference type="RefSeq" id="WP_171739403.1">
    <property type="nucleotide sequence ID" value="NZ_CP053435.1"/>
</dbReference>
<dbReference type="AlphaFoldDB" id="A0A6M5Y7U4"/>
<evidence type="ECO:0008006" key="3">
    <source>
        <dbReference type="Google" id="ProtNLM"/>
    </source>
</evidence>
<sequence length="346" mass="40346">MINQDRPNLFSFATSELSQDAFICWLAAWADPKWQHADSVLHQTAQRFIASMIQKVKPDYDLSNLKTVGVRRQVEKLDILIEINKELPDKLAILVEDKTHTSNHSDQLNRYYGQIREAGYTEDQMIPLYFKTGYQSKFNTLGVFKTYLRSDFLEVLRTGKSRGVDNAIFKDFLQHLETLDAAIREFSTKNPKDWQADDWRGFFMVLYDSRGELYEVSEDDGANWDYVANPSGGFFGFWWYFKNLPDQLYTPYLQLEGDTLCFKIEAKVEAQRNEAREKAYYQLTEAGRQLNAAVERPKRMGNGRYMTVLRWKDDYRVYEDGKLAVDATLNNLKKAQQILDLAFSDN</sequence>
<dbReference type="Proteomes" id="UP000502756">
    <property type="component" value="Chromosome"/>
</dbReference>
<name>A0A6M5Y7U4_9BACT</name>
<accession>A0A6M5Y7U4</accession>
<evidence type="ECO:0000313" key="1">
    <source>
        <dbReference type="EMBL" id="QJW89564.1"/>
    </source>
</evidence>
<dbReference type="KEGG" id="stae:HNV11_09310"/>
<gene>
    <name evidence="1" type="ORF">HNV11_09310</name>
</gene>
<dbReference type="Pfam" id="PF14281">
    <property type="entry name" value="PDDEXK_4"/>
    <property type="match status" value="1"/>
</dbReference>
<evidence type="ECO:0000313" key="2">
    <source>
        <dbReference type="Proteomes" id="UP000502756"/>
    </source>
</evidence>
<organism evidence="1 2">
    <name type="scientific">Spirosoma taeanense</name>
    <dbReference type="NCBI Taxonomy" id="2735870"/>
    <lineage>
        <taxon>Bacteria</taxon>
        <taxon>Pseudomonadati</taxon>
        <taxon>Bacteroidota</taxon>
        <taxon>Cytophagia</taxon>
        <taxon>Cytophagales</taxon>
        <taxon>Cytophagaceae</taxon>
        <taxon>Spirosoma</taxon>
    </lineage>
</organism>